<reference evidence="2 3" key="1">
    <citation type="submission" date="2018-08" db="EMBL/GenBank/DDBJ databases">
        <title>Mucilaginibacter sp. MYSH2.</title>
        <authorList>
            <person name="Seo T."/>
        </authorList>
    </citation>
    <scope>NUCLEOTIDE SEQUENCE [LARGE SCALE GENOMIC DNA]</scope>
    <source>
        <strain evidence="2 3">MYSH2</strain>
    </source>
</reference>
<dbReference type="EMBL" id="QWDC01000004">
    <property type="protein sequence ID" value="RFZ90509.1"/>
    <property type="molecule type" value="Genomic_DNA"/>
</dbReference>
<dbReference type="AlphaFoldDB" id="A0A372NNJ0"/>
<comment type="caution">
    <text evidence="2">The sequence shown here is derived from an EMBL/GenBank/DDBJ whole genome shotgun (WGS) entry which is preliminary data.</text>
</comment>
<keyword evidence="1" id="KW-0472">Membrane</keyword>
<keyword evidence="1" id="KW-0812">Transmembrane</keyword>
<accession>A0A372NNJ0</accession>
<organism evidence="2 3">
    <name type="scientific">Mucilaginibacter conchicola</name>
    <dbReference type="NCBI Taxonomy" id="2303333"/>
    <lineage>
        <taxon>Bacteria</taxon>
        <taxon>Pseudomonadati</taxon>
        <taxon>Bacteroidota</taxon>
        <taxon>Sphingobacteriia</taxon>
        <taxon>Sphingobacteriales</taxon>
        <taxon>Sphingobacteriaceae</taxon>
        <taxon>Mucilaginibacter</taxon>
    </lineage>
</organism>
<dbReference type="Proteomes" id="UP000264217">
    <property type="component" value="Unassembled WGS sequence"/>
</dbReference>
<dbReference type="RefSeq" id="WP_117393921.1">
    <property type="nucleotide sequence ID" value="NZ_QWDC01000004.1"/>
</dbReference>
<feature type="transmembrane region" description="Helical" evidence="1">
    <location>
        <begin position="6"/>
        <end position="24"/>
    </location>
</feature>
<evidence type="ECO:0000256" key="1">
    <source>
        <dbReference type="SAM" id="Phobius"/>
    </source>
</evidence>
<keyword evidence="3" id="KW-1185">Reference proteome</keyword>
<gene>
    <name evidence="2" type="ORF">D0C36_22275</name>
</gene>
<evidence type="ECO:0000313" key="3">
    <source>
        <dbReference type="Proteomes" id="UP000264217"/>
    </source>
</evidence>
<evidence type="ECO:0000313" key="2">
    <source>
        <dbReference type="EMBL" id="RFZ90509.1"/>
    </source>
</evidence>
<feature type="transmembrane region" description="Helical" evidence="1">
    <location>
        <begin position="65"/>
        <end position="86"/>
    </location>
</feature>
<name>A0A372NNJ0_9SPHI</name>
<keyword evidence="1" id="KW-1133">Transmembrane helix</keyword>
<sequence>MAGTITTIGLLALAFLVVLFTFTIRLKRPKLIFLVHLSVIVFYNVIGWGYLFTYLDAGGASLGPGLYLLAASGLHFAFAGICYLIFLVRLAGDVDTAVNK</sequence>
<protein>
    <submittedName>
        <fullName evidence="2">Uncharacterized protein</fullName>
    </submittedName>
</protein>
<feature type="transmembrane region" description="Helical" evidence="1">
    <location>
        <begin position="31"/>
        <end position="53"/>
    </location>
</feature>
<proteinExistence type="predicted"/>